<evidence type="ECO:0000313" key="2">
    <source>
        <dbReference type="Proteomes" id="UP000011668"/>
    </source>
</evidence>
<dbReference type="Proteomes" id="UP000011668">
    <property type="component" value="Unassembled WGS sequence"/>
</dbReference>
<dbReference type="AlphaFoldDB" id="L8WJU5"/>
<accession>L8WJU5</accession>
<gene>
    <name evidence="1" type="ORF">AG1IA_09337</name>
</gene>
<proteinExistence type="predicted"/>
<reference evidence="1 2" key="1">
    <citation type="journal article" date="2013" name="Nat. Commun.">
        <title>The evolution and pathogenic mechanisms of the rice sheath blight pathogen.</title>
        <authorList>
            <person name="Zheng A."/>
            <person name="Lin R."/>
            <person name="Xu L."/>
            <person name="Qin P."/>
            <person name="Tang C."/>
            <person name="Ai P."/>
            <person name="Zhang D."/>
            <person name="Liu Y."/>
            <person name="Sun Z."/>
            <person name="Feng H."/>
            <person name="Wang Y."/>
            <person name="Chen Y."/>
            <person name="Liang X."/>
            <person name="Fu R."/>
            <person name="Li Q."/>
            <person name="Zhang J."/>
            <person name="Yu X."/>
            <person name="Xie Z."/>
            <person name="Ding L."/>
            <person name="Guan P."/>
            <person name="Tang J."/>
            <person name="Liang Y."/>
            <person name="Wang S."/>
            <person name="Deng Q."/>
            <person name="Li S."/>
            <person name="Zhu J."/>
            <person name="Wang L."/>
            <person name="Liu H."/>
            <person name="Li P."/>
        </authorList>
    </citation>
    <scope>NUCLEOTIDE SEQUENCE [LARGE SCALE GENOMIC DNA]</scope>
    <source>
        <strain evidence="2">AG-1 IA</strain>
    </source>
</reference>
<protein>
    <submittedName>
        <fullName evidence="1">Uncharacterized protein</fullName>
    </submittedName>
</protein>
<evidence type="ECO:0000313" key="1">
    <source>
        <dbReference type="EMBL" id="ELU36634.1"/>
    </source>
</evidence>
<comment type="caution">
    <text evidence="1">The sequence shown here is derived from an EMBL/GenBank/DDBJ whole genome shotgun (WGS) entry which is preliminary data.</text>
</comment>
<organism evidence="1 2">
    <name type="scientific">Thanatephorus cucumeris (strain AG1-IA)</name>
    <name type="common">Rice sheath blight fungus</name>
    <name type="synonym">Rhizoctonia solani</name>
    <dbReference type="NCBI Taxonomy" id="983506"/>
    <lineage>
        <taxon>Eukaryota</taxon>
        <taxon>Fungi</taxon>
        <taxon>Dikarya</taxon>
        <taxon>Basidiomycota</taxon>
        <taxon>Agaricomycotina</taxon>
        <taxon>Agaricomycetes</taxon>
        <taxon>Cantharellales</taxon>
        <taxon>Ceratobasidiaceae</taxon>
        <taxon>Rhizoctonia</taxon>
        <taxon>Rhizoctonia solani AG-1</taxon>
    </lineage>
</organism>
<sequence>MLVSHVLSHPSLFLFLISSPHSRFFMLDLRALSAECSAWHSFFSFDWDRFLFTRYPPVPSSTILVRFSAMNPHCIPIHSSAPARSRSFLS</sequence>
<dbReference type="EMBL" id="AFRT01003179">
    <property type="protein sequence ID" value="ELU36634.1"/>
    <property type="molecule type" value="Genomic_DNA"/>
</dbReference>
<keyword evidence="2" id="KW-1185">Reference proteome</keyword>
<name>L8WJU5_THACA</name>
<dbReference type="HOGENOM" id="CLU_2442390_0_0_1"/>